<evidence type="ECO:0000313" key="4">
    <source>
        <dbReference type="Proteomes" id="UP001225596"/>
    </source>
</evidence>
<proteinExistence type="predicted"/>
<feature type="compositionally biased region" description="Polar residues" evidence="1">
    <location>
        <begin position="32"/>
        <end position="42"/>
    </location>
</feature>
<dbReference type="InterPro" id="IPR051675">
    <property type="entry name" value="Endo/Exo/Phosphatase_dom_1"/>
</dbReference>
<feature type="chain" id="PRO_5045134705" evidence="2">
    <location>
        <begin position="25"/>
        <end position="142"/>
    </location>
</feature>
<protein>
    <submittedName>
        <fullName evidence="3">Helix-hairpin-helix domain-containing protein</fullName>
    </submittedName>
</protein>
<dbReference type="Pfam" id="PF12836">
    <property type="entry name" value="HHH_3"/>
    <property type="match status" value="1"/>
</dbReference>
<keyword evidence="4" id="KW-1185">Reference proteome</keyword>
<dbReference type="Proteomes" id="UP001225596">
    <property type="component" value="Unassembled WGS sequence"/>
</dbReference>
<dbReference type="PANTHER" id="PTHR21180">
    <property type="entry name" value="ENDONUCLEASE/EXONUCLEASE/PHOSPHATASE FAMILY DOMAIN-CONTAINING PROTEIN 1"/>
    <property type="match status" value="1"/>
</dbReference>
<sequence length="142" mass="14850">MKKLFKSMGLLAGAALLAAGLVHAKDEAKASDSANKATPSEKSSAAASQASPSGAMTSDKAKSDAQIDINTATEKELAGLPKIGEVKAKAIVKGRPYKSKDQLVDKKILSQEAYDSIKDQIIAKQGTSTKDSKKDVSKDSKK</sequence>
<evidence type="ECO:0000313" key="3">
    <source>
        <dbReference type="EMBL" id="MDQ9171947.1"/>
    </source>
</evidence>
<dbReference type="EMBL" id="JAUYVH010000014">
    <property type="protein sequence ID" value="MDQ9171947.1"/>
    <property type="molecule type" value="Genomic_DNA"/>
</dbReference>
<keyword evidence="2" id="KW-0732">Signal</keyword>
<feature type="compositionally biased region" description="Low complexity" evidence="1">
    <location>
        <begin position="43"/>
        <end position="55"/>
    </location>
</feature>
<dbReference type="Gene3D" id="1.10.150.320">
    <property type="entry name" value="Photosystem II 12 kDa extrinsic protein"/>
    <property type="match status" value="1"/>
</dbReference>
<evidence type="ECO:0000256" key="1">
    <source>
        <dbReference type="SAM" id="MobiDB-lite"/>
    </source>
</evidence>
<feature type="signal peptide" evidence="2">
    <location>
        <begin position="1"/>
        <end position="24"/>
    </location>
</feature>
<evidence type="ECO:0000256" key="2">
    <source>
        <dbReference type="SAM" id="SignalP"/>
    </source>
</evidence>
<comment type="caution">
    <text evidence="3">The sequence shown here is derived from an EMBL/GenBank/DDBJ whole genome shotgun (WGS) entry which is preliminary data.</text>
</comment>
<reference evidence="3 4" key="1">
    <citation type="submission" date="2023-08" db="EMBL/GenBank/DDBJ databases">
        <title>Oxalobacteraceae gen .nov., isolated from river sludge outside the plant.</title>
        <authorList>
            <person name="Zhao S.Y."/>
        </authorList>
    </citation>
    <scope>NUCLEOTIDE SEQUENCE [LARGE SCALE GENOMIC DNA]</scope>
    <source>
        <strain evidence="3 4">R-40</strain>
    </source>
</reference>
<name>A0ABU1BSE2_9BURK</name>
<accession>A0ABU1BSE2</accession>
<feature type="region of interest" description="Disordered" evidence="1">
    <location>
        <begin position="28"/>
        <end position="67"/>
    </location>
</feature>
<dbReference type="SUPFAM" id="SSF81585">
    <property type="entry name" value="PsbU/PolX domain-like"/>
    <property type="match status" value="1"/>
</dbReference>
<gene>
    <name evidence="3" type="ORF">Q8A64_16150</name>
</gene>
<dbReference type="RefSeq" id="WP_338437926.1">
    <property type="nucleotide sequence ID" value="NZ_JAUYVH010000014.1"/>
</dbReference>
<dbReference type="PANTHER" id="PTHR21180:SF32">
    <property type="entry name" value="ENDONUCLEASE_EXONUCLEASE_PHOSPHATASE FAMILY DOMAIN-CONTAINING PROTEIN 1"/>
    <property type="match status" value="1"/>
</dbReference>
<organism evidence="3 4">
    <name type="scientific">Keguizhuia sedimenti</name>
    <dbReference type="NCBI Taxonomy" id="3064264"/>
    <lineage>
        <taxon>Bacteria</taxon>
        <taxon>Pseudomonadati</taxon>
        <taxon>Pseudomonadota</taxon>
        <taxon>Betaproteobacteria</taxon>
        <taxon>Burkholderiales</taxon>
        <taxon>Oxalobacteraceae</taxon>
        <taxon>Keguizhuia</taxon>
    </lineage>
</organism>